<evidence type="ECO:0000313" key="1">
    <source>
        <dbReference type="EMBL" id="AEK24084.1"/>
    </source>
</evidence>
<organism evidence="1 2">
    <name type="scientific">Capnocytophaga canimorsus (strain 5)</name>
    <dbReference type="NCBI Taxonomy" id="860228"/>
    <lineage>
        <taxon>Bacteria</taxon>
        <taxon>Pseudomonadati</taxon>
        <taxon>Bacteroidota</taxon>
        <taxon>Flavobacteriia</taxon>
        <taxon>Flavobacteriales</taxon>
        <taxon>Flavobacteriaceae</taxon>
        <taxon>Capnocytophaga</taxon>
    </lineage>
</organism>
<protein>
    <submittedName>
        <fullName evidence="1">Uncharacterized protein</fullName>
    </submittedName>
</protein>
<dbReference type="EMBL" id="CP002113">
    <property type="protein sequence ID" value="AEK24084.1"/>
    <property type="molecule type" value="Genomic_DNA"/>
</dbReference>
<accession>F9YTN9</accession>
<proteinExistence type="predicted"/>
<evidence type="ECO:0000313" key="2">
    <source>
        <dbReference type="Proteomes" id="UP000008895"/>
    </source>
</evidence>
<reference evidence="1 2" key="1">
    <citation type="journal article" date="2011" name="J. Bacteriol.">
        <title>Complete genome sequence of the dog commensal and human pathogen Capnocytophaga canimorsus strain 5.</title>
        <authorList>
            <person name="Manfredi P."/>
            <person name="Pagni M."/>
            <person name="Cornelis G.R."/>
        </authorList>
    </citation>
    <scope>NUCLEOTIDE SEQUENCE [LARGE SCALE GENOMIC DNA]</scope>
    <source>
        <strain evidence="2">5</strain>
    </source>
</reference>
<dbReference type="HOGENOM" id="CLU_3306560_0_0_10"/>
<gene>
    <name evidence="1" type="ordered locus">Ccan_19680</name>
</gene>
<dbReference type="AlphaFoldDB" id="F9YTN9"/>
<sequence>MNFSLKTSFYFFLLYQKLQKQIYKKTPVCQIILLIYIGT</sequence>
<name>F9YTN9_CAPCC</name>
<dbReference type="STRING" id="860228.Ccan_19680"/>
<dbReference type="KEGG" id="ccm:Ccan_19680"/>
<keyword evidence="2" id="KW-1185">Reference proteome</keyword>
<dbReference type="Proteomes" id="UP000008895">
    <property type="component" value="Chromosome"/>
</dbReference>